<proteinExistence type="predicted"/>
<evidence type="ECO:0000313" key="3">
    <source>
        <dbReference type="Proteomes" id="UP001217838"/>
    </source>
</evidence>
<dbReference type="InterPro" id="IPR011335">
    <property type="entry name" value="Restrct_endonuc-II-like"/>
</dbReference>
<accession>A0ABT5BJU5</accession>
<dbReference type="Gene3D" id="3.40.1350.10">
    <property type="match status" value="1"/>
</dbReference>
<dbReference type="InterPro" id="IPR016024">
    <property type="entry name" value="ARM-type_fold"/>
</dbReference>
<dbReference type="Pfam" id="PF04471">
    <property type="entry name" value="Mrr_cat"/>
    <property type="match status" value="1"/>
</dbReference>
<keyword evidence="2" id="KW-0378">Hydrolase</keyword>
<gene>
    <name evidence="2" type="ORF">POL58_42115</name>
</gene>
<dbReference type="SUPFAM" id="SSF48371">
    <property type="entry name" value="ARM repeat"/>
    <property type="match status" value="1"/>
</dbReference>
<keyword evidence="2" id="KW-0540">Nuclease</keyword>
<dbReference type="RefSeq" id="WP_272008640.1">
    <property type="nucleotide sequence ID" value="NZ_JAQNDN010000024.1"/>
</dbReference>
<dbReference type="PANTHER" id="PTHR30015:SF7">
    <property type="entry name" value="TYPE IV METHYL-DIRECTED RESTRICTION ENZYME ECOKMRR"/>
    <property type="match status" value="1"/>
</dbReference>
<dbReference type="InterPro" id="IPR011856">
    <property type="entry name" value="tRNA_endonuc-like_dom_sf"/>
</dbReference>
<sequence>MSSKRKPRSKATPEEPQTLDELLKELSEHGLNFVVGEPLWDRLAAHGLDVIPILLERTEKGDKHFKLVDIALKRILENIDPDLRGRASGLLQTSLARTFPRERRIEAIKAFSHAFAQDSLCQERILHLALDPGEDIDVRTTALDTLAKMEPAGVLAERLLAILDLDREQWLKHERMCDAAFLCLRRHALRLPSKRLRVGLEPFLTHANPRLRSRAIALVGAYADVDFIEHLFALPDAPAHREEILDAVAKISSRPINLLSLRPEAFEAFIARLLTHMGFLDVKVGCFTQDGGVDATCHQFRQGFSGAEREDWIVQCKRYKEKPIDEATVRQFVDTITARRAHRGLFVTTSSYTGGAMAFADSQQNLKIISGEQLLNRLLEVFKTKRYSIDVHA</sequence>
<comment type="caution">
    <text evidence="2">The sequence shown here is derived from an EMBL/GenBank/DDBJ whole genome shotgun (WGS) entry which is preliminary data.</text>
</comment>
<dbReference type="PANTHER" id="PTHR30015">
    <property type="entry name" value="MRR RESTRICTION SYSTEM PROTEIN"/>
    <property type="match status" value="1"/>
</dbReference>
<keyword evidence="3" id="KW-1185">Reference proteome</keyword>
<dbReference type="Proteomes" id="UP001217838">
    <property type="component" value="Unassembled WGS sequence"/>
</dbReference>
<dbReference type="GO" id="GO:0004519">
    <property type="term" value="F:endonuclease activity"/>
    <property type="evidence" value="ECO:0007669"/>
    <property type="project" value="UniProtKB-KW"/>
</dbReference>
<keyword evidence="2" id="KW-0255">Endonuclease</keyword>
<dbReference type="InterPro" id="IPR052906">
    <property type="entry name" value="Type_IV_Methyl-Rstrct_Enzyme"/>
</dbReference>
<protein>
    <submittedName>
        <fullName evidence="2">Restriction endonuclease</fullName>
    </submittedName>
</protein>
<organism evidence="2 3">
    <name type="scientific">Nannocystis radixulma</name>
    <dbReference type="NCBI Taxonomy" id="2995305"/>
    <lineage>
        <taxon>Bacteria</taxon>
        <taxon>Pseudomonadati</taxon>
        <taxon>Myxococcota</taxon>
        <taxon>Polyangia</taxon>
        <taxon>Nannocystales</taxon>
        <taxon>Nannocystaceae</taxon>
        <taxon>Nannocystis</taxon>
    </lineage>
</organism>
<dbReference type="SUPFAM" id="SSF52980">
    <property type="entry name" value="Restriction endonuclease-like"/>
    <property type="match status" value="1"/>
</dbReference>
<feature type="domain" description="Restriction endonuclease type IV Mrr" evidence="1">
    <location>
        <begin position="259"/>
        <end position="376"/>
    </location>
</feature>
<name>A0ABT5BJU5_9BACT</name>
<evidence type="ECO:0000313" key="2">
    <source>
        <dbReference type="EMBL" id="MDC0674420.1"/>
    </source>
</evidence>
<evidence type="ECO:0000259" key="1">
    <source>
        <dbReference type="Pfam" id="PF04471"/>
    </source>
</evidence>
<dbReference type="EMBL" id="JAQNDN010000024">
    <property type="protein sequence ID" value="MDC0674420.1"/>
    <property type="molecule type" value="Genomic_DNA"/>
</dbReference>
<reference evidence="2 3" key="1">
    <citation type="submission" date="2022-11" db="EMBL/GenBank/DDBJ databases">
        <title>Minimal conservation of predation-associated metabolite biosynthetic gene clusters underscores biosynthetic potential of Myxococcota including descriptions for ten novel species: Archangium lansinium sp. nov., Myxococcus landrumus sp. nov., Nannocystis bai.</title>
        <authorList>
            <person name="Ahearne A."/>
            <person name="Stevens C."/>
            <person name="Dowd S."/>
        </authorList>
    </citation>
    <scope>NUCLEOTIDE SEQUENCE [LARGE SCALE GENOMIC DNA]</scope>
    <source>
        <strain evidence="2 3">NCELM</strain>
    </source>
</reference>
<dbReference type="InterPro" id="IPR007560">
    <property type="entry name" value="Restrct_endonuc_IV_Mrr"/>
</dbReference>